<dbReference type="HOGENOM" id="CLU_073546_4_2_7"/>
<accession>A0A0H3A3E0</accession>
<evidence type="ECO:0000259" key="8">
    <source>
        <dbReference type="Pfam" id="PF02687"/>
    </source>
</evidence>
<dbReference type="Proteomes" id="UP000009173">
    <property type="component" value="Chromosome"/>
</dbReference>
<proteinExistence type="inferred from homology"/>
<evidence type="ECO:0000313" key="10">
    <source>
        <dbReference type="Proteomes" id="UP000009173"/>
    </source>
</evidence>
<dbReference type="GO" id="GO:0005886">
    <property type="term" value="C:plasma membrane"/>
    <property type="evidence" value="ECO:0007669"/>
    <property type="project" value="UniProtKB-SubCell"/>
</dbReference>
<evidence type="ECO:0000256" key="4">
    <source>
        <dbReference type="ARBA" id="ARBA00022989"/>
    </source>
</evidence>
<keyword evidence="4 7" id="KW-1133">Transmembrane helix</keyword>
<dbReference type="Pfam" id="PF02687">
    <property type="entry name" value="FtsX"/>
    <property type="match status" value="1"/>
</dbReference>
<dbReference type="InterPro" id="IPR004513">
    <property type="entry name" value="FtsX"/>
</dbReference>
<evidence type="ECO:0000256" key="6">
    <source>
        <dbReference type="PIRNR" id="PIRNR003097"/>
    </source>
</evidence>
<evidence type="ECO:0000256" key="7">
    <source>
        <dbReference type="SAM" id="Phobius"/>
    </source>
</evidence>
<dbReference type="PANTHER" id="PTHR47755:SF1">
    <property type="entry name" value="CELL DIVISION PROTEIN FTSX"/>
    <property type="match status" value="1"/>
</dbReference>
<feature type="transmembrane region" description="Helical" evidence="7">
    <location>
        <begin position="267"/>
        <end position="287"/>
    </location>
</feature>
<feature type="transmembrane region" description="Helical" evidence="7">
    <location>
        <begin position="20"/>
        <end position="43"/>
    </location>
</feature>
<name>A0A0H3A3E0_NITV4</name>
<keyword evidence="3 7" id="KW-0812">Transmembrane</keyword>
<dbReference type="GO" id="GO:0051301">
    <property type="term" value="P:cell division"/>
    <property type="evidence" value="ECO:0007669"/>
    <property type="project" value="UniProtKB-KW"/>
</dbReference>
<evidence type="ECO:0000256" key="2">
    <source>
        <dbReference type="ARBA" id="ARBA00022475"/>
    </source>
</evidence>
<dbReference type="EMBL" id="CP000527">
    <property type="protein sequence ID" value="ABM27047.1"/>
    <property type="molecule type" value="Genomic_DNA"/>
</dbReference>
<comment type="subcellular location">
    <subcellularLocation>
        <location evidence="1">Cell membrane</location>
        <topology evidence="1">Multi-pass membrane protein</topology>
    </subcellularLocation>
</comment>
<protein>
    <recommendedName>
        <fullName evidence="6">Cell division protein FtsX</fullName>
    </recommendedName>
</protein>
<gene>
    <name evidence="9" type="ordered locus">Dvul_0023</name>
</gene>
<dbReference type="KEGG" id="dvl:Dvul_0023"/>
<dbReference type="PANTHER" id="PTHR47755">
    <property type="entry name" value="CELL DIVISION PROTEIN FTSX"/>
    <property type="match status" value="1"/>
</dbReference>
<dbReference type="RefSeq" id="WP_011791332.1">
    <property type="nucleotide sequence ID" value="NC_008751.1"/>
</dbReference>
<keyword evidence="6 9" id="KW-0132">Cell division</keyword>
<feature type="domain" description="ABC3 transporter permease C-terminal" evidence="8">
    <location>
        <begin position="179"/>
        <end position="286"/>
    </location>
</feature>
<comment type="similarity">
    <text evidence="6">Belongs to the ABC-4 integral membrane protein family. FtsX subfamily.</text>
</comment>
<reference evidence="10" key="1">
    <citation type="journal article" date="2009" name="Environ. Microbiol.">
        <title>Contribution of mobile genetic elements to Desulfovibrio vulgaris genome plasticity.</title>
        <authorList>
            <person name="Walker C.B."/>
            <person name="Stolyar S."/>
            <person name="Chivian D."/>
            <person name="Pinel N."/>
            <person name="Gabster J.A."/>
            <person name="Dehal P.S."/>
            <person name="He Z."/>
            <person name="Yang Z.K."/>
            <person name="Yen H.C."/>
            <person name="Zhou J."/>
            <person name="Wall J.D."/>
            <person name="Hazen T.C."/>
            <person name="Arkin A.P."/>
            <person name="Stahl D.A."/>
        </authorList>
    </citation>
    <scope>NUCLEOTIDE SEQUENCE [LARGE SCALE GENOMIC DNA]</scope>
    <source>
        <strain evidence="10">DP4</strain>
    </source>
</reference>
<feature type="transmembrane region" description="Helical" evidence="7">
    <location>
        <begin position="216"/>
        <end position="247"/>
    </location>
</feature>
<dbReference type="InterPro" id="IPR003838">
    <property type="entry name" value="ABC3_permease_C"/>
</dbReference>
<keyword evidence="5 6" id="KW-0472">Membrane</keyword>
<dbReference type="AlphaFoldDB" id="A0A0H3A3E0"/>
<sequence length="291" mass="31889">MRTVLRLIARGVGDMALHPLAHTLGLAAVTLAVFLGGVFLMALTTVDAEFRVSRGETVWQVYWRPGTPLEQVRPQWDEVRRMPWLTRAETWTPDDALAALAKRLGGADALPSGGVNPLPPTALLVFSPREVDAGRWARETQSFLKNLPGVERVTSTPLKDEFGRMWRGVSAFVVWPSVAFLTLVLALVSASSVRLTLEHRRDEIEILKLVGARNWYIRLPLLVGGAMLGLVGGGAALALLHLVYRFVGPFFAVPPLLMELHFPPPEQAALLVAVPVLMGLTGGWMAVRDRN</sequence>
<evidence type="ECO:0000256" key="5">
    <source>
        <dbReference type="ARBA" id="ARBA00023136"/>
    </source>
</evidence>
<feature type="transmembrane region" description="Helical" evidence="7">
    <location>
        <begin position="172"/>
        <end position="195"/>
    </location>
</feature>
<evidence type="ECO:0000313" key="9">
    <source>
        <dbReference type="EMBL" id="ABM27047.1"/>
    </source>
</evidence>
<dbReference type="PIRSF" id="PIRSF003097">
    <property type="entry name" value="FtsX"/>
    <property type="match status" value="1"/>
</dbReference>
<evidence type="ECO:0000256" key="1">
    <source>
        <dbReference type="ARBA" id="ARBA00004651"/>
    </source>
</evidence>
<keyword evidence="6" id="KW-0131">Cell cycle</keyword>
<evidence type="ECO:0000256" key="3">
    <source>
        <dbReference type="ARBA" id="ARBA00022692"/>
    </source>
</evidence>
<keyword evidence="2 6" id="KW-1003">Cell membrane</keyword>
<dbReference type="GO" id="GO:0032153">
    <property type="term" value="C:cell division site"/>
    <property type="evidence" value="ECO:0007669"/>
    <property type="project" value="TreeGrafter"/>
</dbReference>
<organism evidence="9 10">
    <name type="scientific">Nitratidesulfovibrio vulgaris (strain DP4)</name>
    <name type="common">Desulfovibrio vulgaris</name>
    <dbReference type="NCBI Taxonomy" id="391774"/>
    <lineage>
        <taxon>Bacteria</taxon>
        <taxon>Pseudomonadati</taxon>
        <taxon>Thermodesulfobacteriota</taxon>
        <taxon>Desulfovibrionia</taxon>
        <taxon>Desulfovibrionales</taxon>
        <taxon>Desulfovibrionaceae</taxon>
        <taxon>Nitratidesulfovibrio</taxon>
    </lineage>
</organism>